<dbReference type="InterPro" id="IPR013783">
    <property type="entry name" value="Ig-like_fold"/>
</dbReference>
<evidence type="ECO:0000256" key="4">
    <source>
        <dbReference type="SAM" id="Phobius"/>
    </source>
</evidence>
<dbReference type="PANTHER" id="PTHR45138">
    <property type="entry name" value="REGULATORY COMPONENTS OF SENSORY TRANSDUCTION SYSTEM"/>
    <property type="match status" value="1"/>
</dbReference>
<dbReference type="EC" id="2.7.7.65" evidence="1"/>
<evidence type="ECO:0000313" key="8">
    <source>
        <dbReference type="Proteomes" id="UP001180453"/>
    </source>
</evidence>
<proteinExistence type="predicted"/>
<evidence type="ECO:0000256" key="3">
    <source>
        <dbReference type="SAM" id="MobiDB-lite"/>
    </source>
</evidence>
<evidence type="ECO:0000256" key="5">
    <source>
        <dbReference type="SAM" id="SignalP"/>
    </source>
</evidence>
<evidence type="ECO:0000256" key="1">
    <source>
        <dbReference type="ARBA" id="ARBA00012528"/>
    </source>
</evidence>
<dbReference type="InterPro" id="IPR043128">
    <property type="entry name" value="Rev_trsase/Diguanyl_cyclase"/>
</dbReference>
<dbReference type="Pfam" id="PF07495">
    <property type="entry name" value="Y_Y_Y"/>
    <property type="match status" value="1"/>
</dbReference>
<accession>A0ABU1YQ27</accession>
<evidence type="ECO:0000259" key="6">
    <source>
        <dbReference type="PROSITE" id="PS50887"/>
    </source>
</evidence>
<dbReference type="Proteomes" id="UP001180453">
    <property type="component" value="Unassembled WGS sequence"/>
</dbReference>
<name>A0ABU1YQ27_ROSSA</name>
<dbReference type="Pfam" id="PF00990">
    <property type="entry name" value="GGDEF"/>
    <property type="match status" value="1"/>
</dbReference>
<dbReference type="SUPFAM" id="SSF63829">
    <property type="entry name" value="Calcium-dependent phosphotriesterase"/>
    <property type="match status" value="3"/>
</dbReference>
<evidence type="ECO:0000256" key="2">
    <source>
        <dbReference type="ARBA" id="ARBA00034247"/>
    </source>
</evidence>
<organism evidence="7 8">
    <name type="scientific">Roseateles saccharophilus</name>
    <name type="common">Pseudomonas saccharophila</name>
    <dbReference type="NCBI Taxonomy" id="304"/>
    <lineage>
        <taxon>Bacteria</taxon>
        <taxon>Pseudomonadati</taxon>
        <taxon>Pseudomonadota</taxon>
        <taxon>Betaproteobacteria</taxon>
        <taxon>Burkholderiales</taxon>
        <taxon>Sphaerotilaceae</taxon>
        <taxon>Roseateles</taxon>
    </lineage>
</organism>
<gene>
    <name evidence="7" type="ORF">J2X20_003626</name>
</gene>
<dbReference type="SUPFAM" id="SSF55073">
    <property type="entry name" value="Nucleotide cyclase"/>
    <property type="match status" value="1"/>
</dbReference>
<dbReference type="CDD" id="cd01949">
    <property type="entry name" value="GGDEF"/>
    <property type="match status" value="1"/>
</dbReference>
<dbReference type="Gene3D" id="3.30.70.270">
    <property type="match status" value="1"/>
</dbReference>
<dbReference type="InterPro" id="IPR011123">
    <property type="entry name" value="Y_Y_Y"/>
</dbReference>
<dbReference type="Gene3D" id="2.60.40.10">
    <property type="entry name" value="Immunoglobulins"/>
    <property type="match status" value="1"/>
</dbReference>
<keyword evidence="5" id="KW-0732">Signal</keyword>
<dbReference type="InterPro" id="IPR050469">
    <property type="entry name" value="Diguanylate_Cyclase"/>
</dbReference>
<keyword evidence="4" id="KW-0472">Membrane</keyword>
<dbReference type="NCBIfam" id="TIGR00254">
    <property type="entry name" value="GGDEF"/>
    <property type="match status" value="1"/>
</dbReference>
<dbReference type="InterPro" id="IPR000160">
    <property type="entry name" value="GGDEF_dom"/>
</dbReference>
<comment type="caution">
    <text evidence="7">The sequence shown here is derived from an EMBL/GenBank/DDBJ whole genome shotgun (WGS) entry which is preliminary data.</text>
</comment>
<dbReference type="InterPro" id="IPR015943">
    <property type="entry name" value="WD40/YVTN_repeat-like_dom_sf"/>
</dbReference>
<feature type="signal peptide" evidence="5">
    <location>
        <begin position="1"/>
        <end position="20"/>
    </location>
</feature>
<dbReference type="Pfam" id="PF07494">
    <property type="entry name" value="Reg_prop"/>
    <property type="match status" value="1"/>
</dbReference>
<dbReference type="EMBL" id="JAVDXU010000002">
    <property type="protein sequence ID" value="MDR7270968.1"/>
    <property type="molecule type" value="Genomic_DNA"/>
</dbReference>
<keyword evidence="4" id="KW-0812">Transmembrane</keyword>
<dbReference type="RefSeq" id="WP_310267372.1">
    <property type="nucleotide sequence ID" value="NZ_JAVDXU010000002.1"/>
</dbReference>
<feature type="region of interest" description="Disordered" evidence="3">
    <location>
        <begin position="990"/>
        <end position="1042"/>
    </location>
</feature>
<keyword evidence="8" id="KW-1185">Reference proteome</keyword>
<keyword evidence="4" id="KW-1133">Transmembrane helix</keyword>
<dbReference type="InterPro" id="IPR011110">
    <property type="entry name" value="Reg_prop"/>
</dbReference>
<feature type="chain" id="PRO_5046748800" description="diguanylate cyclase" evidence="5">
    <location>
        <begin position="21"/>
        <end position="1042"/>
    </location>
</feature>
<dbReference type="PROSITE" id="PS51257">
    <property type="entry name" value="PROKAR_LIPOPROTEIN"/>
    <property type="match status" value="1"/>
</dbReference>
<dbReference type="SMART" id="SM00267">
    <property type="entry name" value="GGDEF"/>
    <property type="match status" value="1"/>
</dbReference>
<dbReference type="InterPro" id="IPR029787">
    <property type="entry name" value="Nucleotide_cyclase"/>
</dbReference>
<dbReference type="PROSITE" id="PS50887">
    <property type="entry name" value="GGDEF"/>
    <property type="match status" value="1"/>
</dbReference>
<evidence type="ECO:0000313" key="7">
    <source>
        <dbReference type="EMBL" id="MDR7270968.1"/>
    </source>
</evidence>
<feature type="domain" description="GGDEF" evidence="6">
    <location>
        <begin position="849"/>
        <end position="988"/>
    </location>
</feature>
<comment type="catalytic activity">
    <reaction evidence="2">
        <text>2 GTP = 3',3'-c-di-GMP + 2 diphosphate</text>
        <dbReference type="Rhea" id="RHEA:24898"/>
        <dbReference type="ChEBI" id="CHEBI:33019"/>
        <dbReference type="ChEBI" id="CHEBI:37565"/>
        <dbReference type="ChEBI" id="CHEBI:58805"/>
        <dbReference type="EC" id="2.7.7.65"/>
    </reaction>
</comment>
<dbReference type="PANTHER" id="PTHR45138:SF9">
    <property type="entry name" value="DIGUANYLATE CYCLASE DGCM-RELATED"/>
    <property type="match status" value="1"/>
</dbReference>
<dbReference type="Gene3D" id="2.130.10.10">
    <property type="entry name" value="YVTN repeat-like/Quinoprotein amine dehydrogenase"/>
    <property type="match status" value="2"/>
</dbReference>
<feature type="transmembrane region" description="Helical" evidence="4">
    <location>
        <begin position="758"/>
        <end position="779"/>
    </location>
</feature>
<protein>
    <recommendedName>
        <fullName evidence="1">diguanylate cyclase</fullName>
        <ecNumber evidence="1">2.7.7.65</ecNumber>
    </recommendedName>
</protein>
<reference evidence="7 8" key="1">
    <citation type="submission" date="2023-07" db="EMBL/GenBank/DDBJ databases">
        <title>Sorghum-associated microbial communities from plants grown in Nebraska, USA.</title>
        <authorList>
            <person name="Schachtman D."/>
        </authorList>
    </citation>
    <scope>NUCLEOTIDE SEQUENCE [LARGE SCALE GENOMIC DNA]</scope>
    <source>
        <strain evidence="7 8">BE314</strain>
    </source>
</reference>
<sequence length="1042" mass="113369">MTARLLLSALLAALACAAVAQPAAPSALEPQFATVAVPRDVVGSLAQDRQGLIWIGTSDGLARYDGYRLRPIEREGATPVQRNLGWVRSLAAAADGGMWIGTEVNGLARYEPAFDRVRMLGSGSERATPIRALAEDGSGQVWMGTLGQGLLRYDPKTDRFETEALHVDGEAERRVLALAVGRDGSLWAGHWRGLARRAGDGHWTPLVLPDGAIGVSTLLEDRHGRLWFGSVDGRVGRIEADGQPRWLAARFKGGLQALAQGEDGTVWAGLTDGIAWLDGTSGALLRQLRHNPHLPGGLAGNDVNVLLRDQTGAMWVGGYGVGLQRHQQHPALAVRGPDADPDSPLASSDLRGLLPRRDGLLMVATHSGPVALLDAQLRTVGRWPREADTPVDNLAEGPDGSIWLVANGRLEKREPRTARLLASWALEGGRAHRVLALPGGEVWVGMQDGVYRLPSPAARQAERVRRADGEPLRGGVHALRVEPGSGQLWVGALAGLFRWDGQRLAEVQGAPGEALGFPAVLGLLHTRDGSLYVDTAVSGLHQLKGYDAQGRARFERISERMGAPGRPFGVNLHEDRKGRVWSQQSVYDPVANRLDELSGAEGPPMGTPRFFADAALPDGRLLFSGSRGLLVIDPLAFMPSRYAPPVVVSSLRRNGQPFQPEQDLKQGLKLPAGTRSFAVEFAALDYIDPAKLRYMMRLDGADAEWTFTDASARFASYGGLQPGRYRLEVYATNHHGLWGDRPLLLDIELLPAWWQTRWAQAAALLGLLGLAWVLLRLGVARRTAQLRQREAALQALVEQRTVELREASTTDPLTGLRNRRYLDSRVTSDLQLCLRHYTEPRHRNPDDEADLLVMLMDLDHFKRINDRHGHAAGDQVLVEFARRLRTVFRESDVLVRWGGEEFLALARGGARSGAAELATRFCATVRDQPFTLPDGSALPVTVSIGFAVFPLDPEAPRAWDWDATLSLADAALYAAKARGRDGYVGALRADGLRPDELGPDTETWMDEPRLQVRRSTAHSGVPAARTPQRGSDNAGFEDCALP</sequence>